<dbReference type="PIRSF" id="PIRSF006091">
    <property type="entry name" value="E_trnsport_RnfG"/>
    <property type="match status" value="1"/>
</dbReference>
<dbReference type="PANTHER" id="PTHR36118:SF1">
    <property type="entry name" value="ION-TRANSLOCATING OXIDOREDUCTASE COMPLEX SUBUNIT G"/>
    <property type="match status" value="1"/>
</dbReference>
<reference evidence="9 10" key="1">
    <citation type="journal article" date="2016" name="Nat. Commun.">
        <title>Thousands of microbial genomes shed light on interconnected biogeochemical processes in an aquifer system.</title>
        <authorList>
            <person name="Anantharaman K."/>
            <person name="Brown C.T."/>
            <person name="Hug L.A."/>
            <person name="Sharon I."/>
            <person name="Castelle C.J."/>
            <person name="Probst A.J."/>
            <person name="Thomas B.C."/>
            <person name="Singh A."/>
            <person name="Wilkins M.J."/>
            <person name="Karaoz U."/>
            <person name="Brodie E.L."/>
            <person name="Williams K.H."/>
            <person name="Hubbard S.S."/>
            <person name="Banfield J.F."/>
        </authorList>
    </citation>
    <scope>NUCLEOTIDE SEQUENCE [LARGE SCALE GENOMIC DNA]</scope>
</reference>
<evidence type="ECO:0000256" key="2">
    <source>
        <dbReference type="ARBA" id="ARBA00022553"/>
    </source>
</evidence>
<sequence>MLKNLKLAAVLTIFCLISAGALAYVYNLTRPMIAANSALSFKRSMGEVISADSFTPGSQGCYLARKGKETVGYVFPVNPAGYGGAIEMMVSLDKGGKVIAVKIISNKETPGLGTNILNPKFLKQFSGKSVGDKIKAKEDIDAVTGATISSNGVCKGVRQALELFGKVKP</sequence>
<keyword evidence="6" id="KW-0812">Transmembrane</keyword>
<dbReference type="NCBIfam" id="TIGR01947">
    <property type="entry name" value="rnfG"/>
    <property type="match status" value="1"/>
</dbReference>
<organism evidence="9 10">
    <name type="scientific">candidate division WOR-1 bacterium RIFOXYC12_FULL_54_18</name>
    <dbReference type="NCBI Taxonomy" id="1802584"/>
    <lineage>
        <taxon>Bacteria</taxon>
        <taxon>Bacillati</taxon>
        <taxon>Saganbacteria</taxon>
    </lineage>
</organism>
<dbReference type="GO" id="GO:0005886">
    <property type="term" value="C:plasma membrane"/>
    <property type="evidence" value="ECO:0007669"/>
    <property type="project" value="UniProtKB-SubCell"/>
</dbReference>
<evidence type="ECO:0000313" key="10">
    <source>
        <dbReference type="Proteomes" id="UP000178602"/>
    </source>
</evidence>
<evidence type="ECO:0000256" key="4">
    <source>
        <dbReference type="ARBA" id="ARBA00022643"/>
    </source>
</evidence>
<evidence type="ECO:0000256" key="7">
    <source>
        <dbReference type="SAM" id="SignalP"/>
    </source>
</evidence>
<protein>
    <recommendedName>
        <fullName evidence="6">Ion-translocating oxidoreductase complex subunit G</fullName>
        <ecNumber evidence="6">7.-.-.-</ecNumber>
    </recommendedName>
    <alternativeName>
        <fullName evidence="6">Rnf electron transport complex subunit G</fullName>
    </alternativeName>
</protein>
<feature type="signal peptide" evidence="7">
    <location>
        <begin position="1"/>
        <end position="23"/>
    </location>
</feature>
<dbReference type="EMBL" id="MEUG01000001">
    <property type="protein sequence ID" value="OGC28086.1"/>
    <property type="molecule type" value="Genomic_DNA"/>
</dbReference>
<keyword evidence="1 6" id="KW-0813">Transport</keyword>
<evidence type="ECO:0000256" key="5">
    <source>
        <dbReference type="ARBA" id="ARBA00022982"/>
    </source>
</evidence>
<accession>A0A1F4T676</accession>
<keyword evidence="4 6" id="KW-0288">FMN</keyword>
<evidence type="ECO:0000256" key="6">
    <source>
        <dbReference type="HAMAP-Rule" id="MF_00479"/>
    </source>
</evidence>
<keyword evidence="7" id="KW-0732">Signal</keyword>
<evidence type="ECO:0000259" key="8">
    <source>
        <dbReference type="SMART" id="SM00900"/>
    </source>
</evidence>
<dbReference type="AlphaFoldDB" id="A0A1F4T676"/>
<comment type="subunit">
    <text evidence="6">The complex is composed of six subunits: RnfA, RnfB, RnfC, RnfD, RnfE and RnfG.</text>
</comment>
<gene>
    <name evidence="6" type="primary">rnfG</name>
    <name evidence="9" type="ORF">A3K49_03725</name>
</gene>
<evidence type="ECO:0000313" key="9">
    <source>
        <dbReference type="EMBL" id="OGC28086.1"/>
    </source>
</evidence>
<keyword evidence="6" id="KW-1133">Transmembrane helix</keyword>
<feature type="domain" description="FMN-binding" evidence="8">
    <location>
        <begin position="81"/>
        <end position="164"/>
    </location>
</feature>
<keyword evidence="5 6" id="KW-0249">Electron transport</keyword>
<keyword evidence="2 6" id="KW-0597">Phosphoprotein</keyword>
<dbReference type="Proteomes" id="UP000178602">
    <property type="component" value="Unassembled WGS sequence"/>
</dbReference>
<dbReference type="Pfam" id="PF04205">
    <property type="entry name" value="FMN_bind"/>
    <property type="match status" value="1"/>
</dbReference>
<dbReference type="PANTHER" id="PTHR36118">
    <property type="entry name" value="ION-TRANSLOCATING OXIDOREDUCTASE COMPLEX SUBUNIT G"/>
    <property type="match status" value="1"/>
</dbReference>
<dbReference type="Gene3D" id="3.90.1010.20">
    <property type="match status" value="1"/>
</dbReference>
<proteinExistence type="inferred from homology"/>
<comment type="similarity">
    <text evidence="6">Belongs to the RnfG family.</text>
</comment>
<name>A0A1F4T676_UNCSA</name>
<evidence type="ECO:0000256" key="1">
    <source>
        <dbReference type="ARBA" id="ARBA00022448"/>
    </source>
</evidence>
<dbReference type="GO" id="GO:0010181">
    <property type="term" value="F:FMN binding"/>
    <property type="evidence" value="ECO:0007669"/>
    <property type="project" value="InterPro"/>
</dbReference>
<comment type="cofactor">
    <cofactor evidence="6">
        <name>FMN</name>
        <dbReference type="ChEBI" id="CHEBI:58210"/>
    </cofactor>
</comment>
<dbReference type="InterPro" id="IPR007329">
    <property type="entry name" value="FMN-bd"/>
</dbReference>
<dbReference type="EC" id="7.-.-.-" evidence="6"/>
<feature type="modified residue" description="FMN phosphoryl threonine" evidence="6">
    <location>
        <position position="147"/>
    </location>
</feature>
<dbReference type="InterPro" id="IPR010209">
    <property type="entry name" value="Ion_transpt_RnfG/RsxG"/>
</dbReference>
<comment type="function">
    <text evidence="6">Part of a membrane-bound complex that couples electron transfer with translocation of ions across the membrane.</text>
</comment>
<dbReference type="GO" id="GO:0022900">
    <property type="term" value="P:electron transport chain"/>
    <property type="evidence" value="ECO:0007669"/>
    <property type="project" value="UniProtKB-UniRule"/>
</dbReference>
<keyword evidence="6" id="KW-1003">Cell membrane</keyword>
<keyword evidence="6" id="KW-0472">Membrane</keyword>
<dbReference type="HAMAP" id="MF_00479">
    <property type="entry name" value="RsxG_RnfG"/>
    <property type="match status" value="1"/>
</dbReference>
<comment type="caution">
    <text evidence="9">The sequence shown here is derived from an EMBL/GenBank/DDBJ whole genome shotgun (WGS) entry which is preliminary data.</text>
</comment>
<dbReference type="GO" id="GO:0009055">
    <property type="term" value="F:electron transfer activity"/>
    <property type="evidence" value="ECO:0007669"/>
    <property type="project" value="InterPro"/>
</dbReference>
<comment type="subcellular location">
    <subcellularLocation>
        <location evidence="6">Cell membrane</location>
        <topology evidence="6">Single-pass membrane protein</topology>
    </subcellularLocation>
</comment>
<keyword evidence="6" id="KW-1278">Translocase</keyword>
<feature type="chain" id="PRO_5009514529" description="Ion-translocating oxidoreductase complex subunit G" evidence="7">
    <location>
        <begin position="24"/>
        <end position="169"/>
    </location>
</feature>
<dbReference type="SMART" id="SM00900">
    <property type="entry name" value="FMN_bind"/>
    <property type="match status" value="1"/>
</dbReference>
<keyword evidence="3 6" id="KW-0285">Flavoprotein</keyword>
<evidence type="ECO:0000256" key="3">
    <source>
        <dbReference type="ARBA" id="ARBA00022630"/>
    </source>
</evidence>